<sequence>MGNGVGSTLNRHGRINCFTSLFGHFCLGLFSGRNSWLDIRLRLIACAFPGSPQPDTHHMDRSRGPWPQHTDRRTQSPNPTRSEHTIASPRSAATTAKQCQSRFPNPPKPLPSTRQTGSHAPQPPPSTHTAEPHRDRAVRRAAILPRLKTSRTCPFWVAHTALEDWHQEEGCADTATTRQPGEG</sequence>
<feature type="compositionally biased region" description="Basic and acidic residues" evidence="1">
    <location>
        <begin position="55"/>
        <end position="74"/>
    </location>
</feature>
<accession>A0AA39WPJ1</accession>
<dbReference type="EMBL" id="JAULSU010000004">
    <property type="protein sequence ID" value="KAK0619210.1"/>
    <property type="molecule type" value="Genomic_DNA"/>
</dbReference>
<dbReference type="AlphaFoldDB" id="A0AA39WPJ1"/>
<organism evidence="2 3">
    <name type="scientific">Immersiella caudata</name>
    <dbReference type="NCBI Taxonomy" id="314043"/>
    <lineage>
        <taxon>Eukaryota</taxon>
        <taxon>Fungi</taxon>
        <taxon>Dikarya</taxon>
        <taxon>Ascomycota</taxon>
        <taxon>Pezizomycotina</taxon>
        <taxon>Sordariomycetes</taxon>
        <taxon>Sordariomycetidae</taxon>
        <taxon>Sordariales</taxon>
        <taxon>Lasiosphaeriaceae</taxon>
        <taxon>Immersiella</taxon>
    </lineage>
</organism>
<proteinExistence type="predicted"/>
<evidence type="ECO:0000313" key="2">
    <source>
        <dbReference type="EMBL" id="KAK0619210.1"/>
    </source>
</evidence>
<feature type="compositionally biased region" description="Polar residues" evidence="1">
    <location>
        <begin position="91"/>
        <end position="103"/>
    </location>
</feature>
<comment type="caution">
    <text evidence="2">The sequence shown here is derived from an EMBL/GenBank/DDBJ whole genome shotgun (WGS) entry which is preliminary data.</text>
</comment>
<reference evidence="2" key="1">
    <citation type="submission" date="2023-06" db="EMBL/GenBank/DDBJ databases">
        <title>Genome-scale phylogeny and comparative genomics of the fungal order Sordariales.</title>
        <authorList>
            <consortium name="Lawrence Berkeley National Laboratory"/>
            <person name="Hensen N."/>
            <person name="Bonometti L."/>
            <person name="Westerberg I."/>
            <person name="Brannstrom I.O."/>
            <person name="Guillou S."/>
            <person name="Cros-Aarteil S."/>
            <person name="Calhoun S."/>
            <person name="Haridas S."/>
            <person name="Kuo A."/>
            <person name="Mondo S."/>
            <person name="Pangilinan J."/>
            <person name="Riley R."/>
            <person name="Labutti K."/>
            <person name="Andreopoulos B."/>
            <person name="Lipzen A."/>
            <person name="Chen C."/>
            <person name="Yanf M."/>
            <person name="Daum C."/>
            <person name="Ng V."/>
            <person name="Clum A."/>
            <person name="Steindorff A."/>
            <person name="Ohm R."/>
            <person name="Martin F."/>
            <person name="Silar P."/>
            <person name="Natvig D."/>
            <person name="Lalanne C."/>
            <person name="Gautier V."/>
            <person name="Ament-Velasquez S.L."/>
            <person name="Kruys A."/>
            <person name="Hutchinson M.I."/>
            <person name="Powell A.J."/>
            <person name="Barry K."/>
            <person name="Miller A.N."/>
            <person name="Grigoriev I.V."/>
            <person name="Debuchy R."/>
            <person name="Gladieux P."/>
            <person name="Thoren M.H."/>
            <person name="Johannesson H."/>
        </authorList>
    </citation>
    <scope>NUCLEOTIDE SEQUENCE</scope>
    <source>
        <strain evidence="2">CBS 606.72</strain>
    </source>
</reference>
<dbReference type="Proteomes" id="UP001175000">
    <property type="component" value="Unassembled WGS sequence"/>
</dbReference>
<gene>
    <name evidence="2" type="ORF">B0T14DRAFT_202247</name>
</gene>
<keyword evidence="3" id="KW-1185">Reference proteome</keyword>
<evidence type="ECO:0000256" key="1">
    <source>
        <dbReference type="SAM" id="MobiDB-lite"/>
    </source>
</evidence>
<name>A0AA39WPJ1_9PEZI</name>
<evidence type="ECO:0000313" key="3">
    <source>
        <dbReference type="Proteomes" id="UP001175000"/>
    </source>
</evidence>
<feature type="region of interest" description="Disordered" evidence="1">
    <location>
        <begin position="51"/>
        <end position="136"/>
    </location>
</feature>
<protein>
    <submittedName>
        <fullName evidence="2">Uncharacterized protein</fullName>
    </submittedName>
</protein>